<dbReference type="NCBIfam" id="TIGR02273">
    <property type="entry name" value="16S_RimM"/>
    <property type="match status" value="1"/>
</dbReference>
<dbReference type="Proteomes" id="UP000199150">
    <property type="component" value="Unassembled WGS sequence"/>
</dbReference>
<keyword evidence="4 5" id="KW-0143">Chaperone</keyword>
<dbReference type="GO" id="GO:0005737">
    <property type="term" value="C:cytoplasm"/>
    <property type="evidence" value="ECO:0007669"/>
    <property type="project" value="UniProtKB-SubCell"/>
</dbReference>
<dbReference type="InterPro" id="IPR036976">
    <property type="entry name" value="RimM_N_sf"/>
</dbReference>
<evidence type="ECO:0000256" key="4">
    <source>
        <dbReference type="ARBA" id="ARBA00023186"/>
    </source>
</evidence>
<comment type="subcellular location">
    <subcellularLocation>
        <location evidence="5">Cytoplasm</location>
    </subcellularLocation>
</comment>
<feature type="domain" description="Ribosome maturation factor RimM PRC barrel" evidence="7">
    <location>
        <begin position="100"/>
        <end position="164"/>
    </location>
</feature>
<evidence type="ECO:0000256" key="2">
    <source>
        <dbReference type="ARBA" id="ARBA00022517"/>
    </source>
</evidence>
<accession>A0A1G4RGH8</accession>
<dbReference type="Gene3D" id="2.30.30.240">
    <property type="entry name" value="PRC-barrel domain"/>
    <property type="match status" value="1"/>
</dbReference>
<dbReference type="GO" id="GO:0006364">
    <property type="term" value="P:rRNA processing"/>
    <property type="evidence" value="ECO:0007669"/>
    <property type="project" value="UniProtKB-UniRule"/>
</dbReference>
<dbReference type="InterPro" id="IPR011033">
    <property type="entry name" value="PRC_barrel-like_sf"/>
</dbReference>
<evidence type="ECO:0000313" key="8">
    <source>
        <dbReference type="EMBL" id="SCW56083.1"/>
    </source>
</evidence>
<proteinExistence type="inferred from homology"/>
<keyword evidence="3 5" id="KW-0698">rRNA processing</keyword>
<comment type="subunit">
    <text evidence="5">Binds ribosomal protein uS19.</text>
</comment>
<dbReference type="AlphaFoldDB" id="A0A1G4RGH8"/>
<dbReference type="Gene3D" id="2.40.30.60">
    <property type="entry name" value="RimM"/>
    <property type="match status" value="1"/>
</dbReference>
<dbReference type="EMBL" id="FMTS01000002">
    <property type="protein sequence ID" value="SCW56083.1"/>
    <property type="molecule type" value="Genomic_DNA"/>
</dbReference>
<evidence type="ECO:0000313" key="9">
    <source>
        <dbReference type="Proteomes" id="UP000199150"/>
    </source>
</evidence>
<comment type="similarity">
    <text evidence="5">Belongs to the RimM family.</text>
</comment>
<organism evidence="8 9">
    <name type="scientific">Asticcacaulis taihuensis</name>
    <dbReference type="NCBI Taxonomy" id="260084"/>
    <lineage>
        <taxon>Bacteria</taxon>
        <taxon>Pseudomonadati</taxon>
        <taxon>Pseudomonadota</taxon>
        <taxon>Alphaproteobacteria</taxon>
        <taxon>Caulobacterales</taxon>
        <taxon>Caulobacteraceae</taxon>
        <taxon>Asticcacaulis</taxon>
    </lineage>
</organism>
<gene>
    <name evidence="5" type="primary">rimM</name>
    <name evidence="8" type="ORF">SAMN02927928_1915</name>
</gene>
<comment type="function">
    <text evidence="5">An accessory protein needed during the final step in the assembly of 30S ribosomal subunit, possibly for assembly of the head region. Essential for efficient processing of 16S rRNA. May be needed both before and after RbfA during the maturation of 16S rRNA. It has affinity for free ribosomal 30S subunits but not for 70S ribosomes.</text>
</comment>
<reference evidence="9" key="1">
    <citation type="submission" date="2016-10" db="EMBL/GenBank/DDBJ databases">
        <authorList>
            <person name="Varghese N."/>
            <person name="Submissions S."/>
        </authorList>
    </citation>
    <scope>NUCLEOTIDE SEQUENCE [LARGE SCALE GENOMIC DNA]</scope>
    <source>
        <strain evidence="9">CGMCC 1.3431</strain>
    </source>
</reference>
<dbReference type="STRING" id="260084.SAMN02927928_1915"/>
<dbReference type="InterPro" id="IPR056792">
    <property type="entry name" value="PRC_RimM"/>
</dbReference>
<dbReference type="PANTHER" id="PTHR33692:SF1">
    <property type="entry name" value="RIBOSOME MATURATION FACTOR RIMM"/>
    <property type="match status" value="1"/>
</dbReference>
<dbReference type="HAMAP" id="MF_00014">
    <property type="entry name" value="Ribosome_mat_RimM"/>
    <property type="match status" value="1"/>
</dbReference>
<comment type="domain">
    <text evidence="5">The PRC barrel domain binds ribosomal protein uS19.</text>
</comment>
<evidence type="ECO:0000256" key="1">
    <source>
        <dbReference type="ARBA" id="ARBA00022490"/>
    </source>
</evidence>
<keyword evidence="2 5" id="KW-0690">Ribosome biogenesis</keyword>
<protein>
    <recommendedName>
        <fullName evidence="5">Ribosome maturation factor RimM</fullName>
    </recommendedName>
</protein>
<dbReference type="GO" id="GO:0043022">
    <property type="term" value="F:ribosome binding"/>
    <property type="evidence" value="ECO:0007669"/>
    <property type="project" value="InterPro"/>
</dbReference>
<sequence>MTKPDLIFVAQVSAAVGLQGEFKLLSFMEDPFSVLEYSPLLNEKGEPALVITKAREHKGTLVVKAEDVPDRTAADKIKGLKLYIDRADLPEAEEGEYYITDLIGMKAYDASGAEVGRVMNVDNFGAGDLLDIKPLEGPSFYLLFTDENVPEVDLEAKRIVVDLAGI</sequence>
<dbReference type="PANTHER" id="PTHR33692">
    <property type="entry name" value="RIBOSOME MATURATION FACTOR RIMM"/>
    <property type="match status" value="1"/>
</dbReference>
<dbReference type="GO" id="GO:0042274">
    <property type="term" value="P:ribosomal small subunit biogenesis"/>
    <property type="evidence" value="ECO:0007669"/>
    <property type="project" value="UniProtKB-UniRule"/>
</dbReference>
<evidence type="ECO:0000259" key="6">
    <source>
        <dbReference type="Pfam" id="PF01782"/>
    </source>
</evidence>
<feature type="domain" description="RimM N-terminal" evidence="6">
    <location>
        <begin position="9"/>
        <end position="87"/>
    </location>
</feature>
<dbReference type="InterPro" id="IPR002676">
    <property type="entry name" value="RimM_N"/>
</dbReference>
<name>A0A1G4RGH8_9CAUL</name>
<dbReference type="InterPro" id="IPR011961">
    <property type="entry name" value="RimM"/>
</dbReference>
<evidence type="ECO:0000259" key="7">
    <source>
        <dbReference type="Pfam" id="PF24986"/>
    </source>
</evidence>
<dbReference type="SUPFAM" id="SSF50447">
    <property type="entry name" value="Translation proteins"/>
    <property type="match status" value="1"/>
</dbReference>
<evidence type="ECO:0000256" key="5">
    <source>
        <dbReference type="HAMAP-Rule" id="MF_00014"/>
    </source>
</evidence>
<keyword evidence="9" id="KW-1185">Reference proteome</keyword>
<dbReference type="InterPro" id="IPR009000">
    <property type="entry name" value="Transl_B-barrel_sf"/>
</dbReference>
<dbReference type="Pfam" id="PF24986">
    <property type="entry name" value="PRC_RimM"/>
    <property type="match status" value="1"/>
</dbReference>
<dbReference type="SUPFAM" id="SSF50346">
    <property type="entry name" value="PRC-barrel domain"/>
    <property type="match status" value="1"/>
</dbReference>
<keyword evidence="1 5" id="KW-0963">Cytoplasm</keyword>
<dbReference type="GO" id="GO:0005840">
    <property type="term" value="C:ribosome"/>
    <property type="evidence" value="ECO:0007669"/>
    <property type="project" value="InterPro"/>
</dbReference>
<dbReference type="RefSeq" id="WP_090646916.1">
    <property type="nucleotide sequence ID" value="NZ_CBCRYE010000006.1"/>
</dbReference>
<dbReference type="OrthoDB" id="9788191at2"/>
<dbReference type="Pfam" id="PF01782">
    <property type="entry name" value="RimM"/>
    <property type="match status" value="1"/>
</dbReference>
<evidence type="ECO:0000256" key="3">
    <source>
        <dbReference type="ARBA" id="ARBA00022552"/>
    </source>
</evidence>